<evidence type="ECO:0000313" key="4">
    <source>
        <dbReference type="Proteomes" id="UP000243719"/>
    </source>
</evidence>
<reference evidence="4" key="1">
    <citation type="submission" date="2016-09" db="EMBL/GenBank/DDBJ databases">
        <authorList>
            <person name="Varghese N."/>
            <person name="Submissions S."/>
        </authorList>
    </citation>
    <scope>NUCLEOTIDE SEQUENCE [LARGE SCALE GENOMIC DNA]</scope>
    <source>
        <strain evidence="4">JS23</strain>
    </source>
</reference>
<dbReference type="STRING" id="1770053.SAMN05216551_106196"/>
<gene>
    <name evidence="3" type="ORF">SAMN05216551_106196</name>
</gene>
<dbReference type="SUPFAM" id="SSF51735">
    <property type="entry name" value="NAD(P)-binding Rossmann-fold domains"/>
    <property type="match status" value="1"/>
</dbReference>
<accession>A0A1H2PQ79</accession>
<organism evidence="3 4">
    <name type="scientific">Chitinasiproducens palmae</name>
    <dbReference type="NCBI Taxonomy" id="1770053"/>
    <lineage>
        <taxon>Bacteria</taxon>
        <taxon>Pseudomonadati</taxon>
        <taxon>Pseudomonadota</taxon>
        <taxon>Betaproteobacteria</taxon>
        <taxon>Burkholderiales</taxon>
        <taxon>Burkholderiaceae</taxon>
        <taxon>Chitinasiproducens</taxon>
    </lineage>
</organism>
<proteinExistence type="inferred from homology"/>
<comment type="similarity">
    <text evidence="1">Belongs to the short-chain dehydrogenases/reductases (SDR) family.</text>
</comment>
<dbReference type="CDD" id="cd05233">
    <property type="entry name" value="SDR_c"/>
    <property type="match status" value="1"/>
</dbReference>
<protein>
    <submittedName>
        <fullName evidence="3">NAD(P)-dependent dehydrogenase, short-chain alcohol dehydrogenase family</fullName>
    </submittedName>
</protein>
<evidence type="ECO:0000313" key="3">
    <source>
        <dbReference type="EMBL" id="SDV48950.1"/>
    </source>
</evidence>
<evidence type="ECO:0000256" key="2">
    <source>
        <dbReference type="ARBA" id="ARBA00023002"/>
    </source>
</evidence>
<dbReference type="GO" id="GO:0016491">
    <property type="term" value="F:oxidoreductase activity"/>
    <property type="evidence" value="ECO:0007669"/>
    <property type="project" value="UniProtKB-KW"/>
</dbReference>
<keyword evidence="2" id="KW-0560">Oxidoreductase</keyword>
<dbReference type="Proteomes" id="UP000243719">
    <property type="component" value="Unassembled WGS sequence"/>
</dbReference>
<dbReference type="RefSeq" id="WP_091908386.1">
    <property type="nucleotide sequence ID" value="NZ_FNLO01000006.1"/>
</dbReference>
<dbReference type="Pfam" id="PF13561">
    <property type="entry name" value="adh_short_C2"/>
    <property type="match status" value="1"/>
</dbReference>
<dbReference type="NCBIfam" id="NF005449">
    <property type="entry name" value="PRK07041.1"/>
    <property type="match status" value="1"/>
</dbReference>
<dbReference type="PRINTS" id="PR00081">
    <property type="entry name" value="GDHRDH"/>
</dbReference>
<sequence length="236" mass="24509">MDLQGKTVLVLGGSSGIGFGVAHAVQALGASVTIASRSAEHVDAARARLGGTAKGTTLDTGDATALERFFAEQAPFDHVFCSAARTKVAAVRELPLQDAYASFDSKFWGAYRLARAAKIADRGSLTLTSGFLSIRPRAGAAIQGAINAGLEGLTRGLALEFAPVRVNCVSPGLIMTEMYQTLDGDRRRAMFDGAAQKLPVGQIGTPEHVATQAVAFMTNPYMTGTTVYVDGGGAIA</sequence>
<dbReference type="InterPro" id="IPR051122">
    <property type="entry name" value="SDR_DHRS6-like"/>
</dbReference>
<dbReference type="EMBL" id="FNLO01000006">
    <property type="protein sequence ID" value="SDV48950.1"/>
    <property type="molecule type" value="Genomic_DNA"/>
</dbReference>
<keyword evidence="4" id="KW-1185">Reference proteome</keyword>
<dbReference type="OrthoDB" id="9806974at2"/>
<evidence type="ECO:0000256" key="1">
    <source>
        <dbReference type="ARBA" id="ARBA00006484"/>
    </source>
</evidence>
<name>A0A1H2PQ79_9BURK</name>
<dbReference type="Gene3D" id="3.40.50.720">
    <property type="entry name" value="NAD(P)-binding Rossmann-like Domain"/>
    <property type="match status" value="1"/>
</dbReference>
<dbReference type="PANTHER" id="PTHR43477:SF1">
    <property type="entry name" value="DIHYDROANTICAPSIN 7-DEHYDROGENASE"/>
    <property type="match status" value="1"/>
</dbReference>
<dbReference type="PANTHER" id="PTHR43477">
    <property type="entry name" value="DIHYDROANTICAPSIN 7-DEHYDROGENASE"/>
    <property type="match status" value="1"/>
</dbReference>
<dbReference type="AlphaFoldDB" id="A0A1H2PQ79"/>
<dbReference type="InterPro" id="IPR036291">
    <property type="entry name" value="NAD(P)-bd_dom_sf"/>
</dbReference>
<dbReference type="InterPro" id="IPR002347">
    <property type="entry name" value="SDR_fam"/>
</dbReference>